<sequence>MHLAPLILLFSLLTPQISARRYHTHRTIHVKSGGNIQAAISSARPGSTIIVPPGTYAEQLTITTSGLTLIGHDAILTPPSSPITNTCTNLAGAGTQAGICISGSGVVLQNLKDFNGEHLKILSVGSYVKDTTVTGFTVQNFGGLNIATVGSENTVVENNHVGSGSQYGVLTVGSKGTVVRHNTVFSTPGVFGFYFIGVCMDDISTVSIQSNDVSGYFIGLCVQTSHARVMGNYLHDNCVGTFVDPGVKYVMIQRNRIVNRSISSQAACPPDPTFASGVTILGAIGTVVRGNWFENLRNGVVIVDDEGTKTTARGNFVGGNFFRGDGLDLLVNSTGANVVRGNRCRTSSPAGLCK</sequence>
<dbReference type="InterPro" id="IPR006626">
    <property type="entry name" value="PbH1"/>
</dbReference>
<dbReference type="EMBL" id="JAVHNR010000010">
    <property type="protein sequence ID" value="KAK6331642.1"/>
    <property type="molecule type" value="Genomic_DNA"/>
</dbReference>
<evidence type="ECO:0000313" key="4">
    <source>
        <dbReference type="Proteomes" id="UP001313282"/>
    </source>
</evidence>
<protein>
    <recommendedName>
        <fullName evidence="2">Periplasmic copper-binding protein NosD beta helix domain-containing protein</fullName>
    </recommendedName>
</protein>
<evidence type="ECO:0000313" key="3">
    <source>
        <dbReference type="EMBL" id="KAK6331642.1"/>
    </source>
</evidence>
<organism evidence="3 4">
    <name type="scientific">Orbilia javanica</name>
    <dbReference type="NCBI Taxonomy" id="47235"/>
    <lineage>
        <taxon>Eukaryota</taxon>
        <taxon>Fungi</taxon>
        <taxon>Dikarya</taxon>
        <taxon>Ascomycota</taxon>
        <taxon>Pezizomycotina</taxon>
        <taxon>Orbiliomycetes</taxon>
        <taxon>Orbiliales</taxon>
        <taxon>Orbiliaceae</taxon>
        <taxon>Orbilia</taxon>
    </lineage>
</organism>
<dbReference type="Gene3D" id="2.160.20.10">
    <property type="entry name" value="Single-stranded right-handed beta-helix, Pectin lyase-like"/>
    <property type="match status" value="1"/>
</dbReference>
<keyword evidence="4" id="KW-1185">Reference proteome</keyword>
<reference evidence="3 4" key="1">
    <citation type="submission" date="2019-10" db="EMBL/GenBank/DDBJ databases">
        <authorList>
            <person name="Palmer J.M."/>
        </authorList>
    </citation>
    <scope>NUCLEOTIDE SEQUENCE [LARGE SCALE GENOMIC DNA]</scope>
    <source>
        <strain evidence="3 4">TWF718</strain>
    </source>
</reference>
<accession>A0AAN8MMZ0</accession>
<dbReference type="SMART" id="SM00710">
    <property type="entry name" value="PbH1"/>
    <property type="match status" value="6"/>
</dbReference>
<feature type="domain" description="Periplasmic copper-binding protein NosD beta helix" evidence="2">
    <location>
        <begin position="98"/>
        <end position="259"/>
    </location>
</feature>
<dbReference type="Proteomes" id="UP001313282">
    <property type="component" value="Unassembled WGS sequence"/>
</dbReference>
<gene>
    <name evidence="3" type="ORF">TWF718_002191</name>
</gene>
<dbReference type="Pfam" id="PF05048">
    <property type="entry name" value="NosD"/>
    <property type="match status" value="1"/>
</dbReference>
<evidence type="ECO:0000259" key="2">
    <source>
        <dbReference type="Pfam" id="PF05048"/>
    </source>
</evidence>
<feature type="signal peptide" evidence="1">
    <location>
        <begin position="1"/>
        <end position="19"/>
    </location>
</feature>
<feature type="chain" id="PRO_5042829172" description="Periplasmic copper-binding protein NosD beta helix domain-containing protein" evidence="1">
    <location>
        <begin position="20"/>
        <end position="354"/>
    </location>
</feature>
<dbReference type="InterPro" id="IPR007742">
    <property type="entry name" value="NosD_dom"/>
</dbReference>
<evidence type="ECO:0000256" key="1">
    <source>
        <dbReference type="SAM" id="SignalP"/>
    </source>
</evidence>
<proteinExistence type="predicted"/>
<dbReference type="InterPro" id="IPR012334">
    <property type="entry name" value="Pectin_lyas_fold"/>
</dbReference>
<keyword evidence="1" id="KW-0732">Signal</keyword>
<dbReference type="AlphaFoldDB" id="A0AAN8MMZ0"/>
<comment type="caution">
    <text evidence="3">The sequence shown here is derived from an EMBL/GenBank/DDBJ whole genome shotgun (WGS) entry which is preliminary data.</text>
</comment>
<dbReference type="InterPro" id="IPR011050">
    <property type="entry name" value="Pectin_lyase_fold/virulence"/>
</dbReference>
<name>A0AAN8MMZ0_9PEZI</name>
<dbReference type="SUPFAM" id="SSF51126">
    <property type="entry name" value="Pectin lyase-like"/>
    <property type="match status" value="1"/>
</dbReference>